<protein>
    <submittedName>
        <fullName evidence="3">MarR family transcriptional regulator</fullName>
    </submittedName>
</protein>
<dbReference type="AlphaFoldDB" id="A0A8G1A2F5"/>
<evidence type="ECO:0000313" key="3">
    <source>
        <dbReference type="EMBL" id="QYZ79850.1"/>
    </source>
</evidence>
<keyword evidence="4" id="KW-1185">Reference proteome</keyword>
<gene>
    <name evidence="3" type="ORF">E2N92_10640</name>
</gene>
<feature type="domain" description="Polymerase beta nucleotidyltransferase" evidence="2">
    <location>
        <begin position="96"/>
        <end position="179"/>
    </location>
</feature>
<dbReference type="InterPro" id="IPR000835">
    <property type="entry name" value="HTH_MarR-typ"/>
</dbReference>
<dbReference type="EMBL" id="CP037968">
    <property type="protein sequence ID" value="QYZ79850.1"/>
    <property type="molecule type" value="Genomic_DNA"/>
</dbReference>
<feature type="domain" description="HTH marR-type" evidence="1">
    <location>
        <begin position="8"/>
        <end position="60"/>
    </location>
</feature>
<dbReference type="InterPro" id="IPR041633">
    <property type="entry name" value="Polbeta"/>
</dbReference>
<sequence length="185" mass="20710">MFEDTNILSRTSFLLLRFLGRNYHKGFYVREIARLLHLGTGSASETLARLSEAGLLHREERGRLVLYRAAMESPLLREVKVCATLLDINPLVLSLRGEVRRTILFGSAASGEDTNESDIDLFLETDDKIRVAETIAAAQAGLDREISPIILTPGEFRSLKRTDPGLYERILGGKMLIEEYDEASV</sequence>
<evidence type="ECO:0000259" key="1">
    <source>
        <dbReference type="Pfam" id="PF12802"/>
    </source>
</evidence>
<dbReference type="Proteomes" id="UP000826709">
    <property type="component" value="Chromosome"/>
</dbReference>
<dbReference type="Pfam" id="PF18765">
    <property type="entry name" value="Polbeta"/>
    <property type="match status" value="1"/>
</dbReference>
<dbReference type="SUPFAM" id="SSF81301">
    <property type="entry name" value="Nucleotidyltransferase"/>
    <property type="match status" value="1"/>
</dbReference>
<dbReference type="GO" id="GO:0003700">
    <property type="term" value="F:DNA-binding transcription factor activity"/>
    <property type="evidence" value="ECO:0007669"/>
    <property type="project" value="InterPro"/>
</dbReference>
<accession>A0A8G1A2F5</accession>
<dbReference type="Gene3D" id="3.30.460.10">
    <property type="entry name" value="Beta Polymerase, domain 2"/>
    <property type="match status" value="1"/>
</dbReference>
<name>A0A8G1A2F5_9EURY</name>
<organism evidence="3 4">
    <name type="scientific">Methanofollis formosanus</name>
    <dbReference type="NCBI Taxonomy" id="299308"/>
    <lineage>
        <taxon>Archaea</taxon>
        <taxon>Methanobacteriati</taxon>
        <taxon>Methanobacteriota</taxon>
        <taxon>Stenosarchaea group</taxon>
        <taxon>Methanomicrobia</taxon>
        <taxon>Methanomicrobiales</taxon>
        <taxon>Methanomicrobiaceae</taxon>
        <taxon>Methanofollis</taxon>
    </lineage>
</organism>
<dbReference type="CDD" id="cd00090">
    <property type="entry name" value="HTH_ARSR"/>
    <property type="match status" value="1"/>
</dbReference>
<dbReference type="InterPro" id="IPR036388">
    <property type="entry name" value="WH-like_DNA-bd_sf"/>
</dbReference>
<dbReference type="RefSeq" id="WP_220681155.1">
    <property type="nucleotide sequence ID" value="NZ_CP037968.1"/>
</dbReference>
<reference evidence="3" key="2">
    <citation type="submission" date="2019-03" db="EMBL/GenBank/DDBJ databases">
        <authorList>
            <person name="Chen S.-C."/>
            <person name="Wu S.-Y."/>
            <person name="Lai M.-C."/>
        </authorList>
    </citation>
    <scope>NUCLEOTIDE SEQUENCE</scope>
    <source>
        <strain evidence="3">ML15</strain>
    </source>
</reference>
<evidence type="ECO:0000313" key="4">
    <source>
        <dbReference type="Proteomes" id="UP000826709"/>
    </source>
</evidence>
<dbReference type="SUPFAM" id="SSF46785">
    <property type="entry name" value="Winged helix' DNA-binding domain"/>
    <property type="match status" value="1"/>
</dbReference>
<dbReference type="CDD" id="cd05403">
    <property type="entry name" value="NT_KNTase_like"/>
    <property type="match status" value="1"/>
</dbReference>
<dbReference type="Gene3D" id="1.10.10.10">
    <property type="entry name" value="Winged helix-like DNA-binding domain superfamily/Winged helix DNA-binding domain"/>
    <property type="match status" value="1"/>
</dbReference>
<reference evidence="3" key="1">
    <citation type="journal article" date="2005" name="Int. J. Syst. Evol. Microbiol.">
        <title>Methanofollis formosanus sp. nov., isolated from a fish pond.</title>
        <authorList>
            <person name="Wu S.Y."/>
            <person name="Chen S.C."/>
            <person name="Lai M.C."/>
        </authorList>
    </citation>
    <scope>NUCLEOTIDE SEQUENCE</scope>
    <source>
        <strain evidence="3">ML15</strain>
    </source>
</reference>
<dbReference type="Pfam" id="PF12802">
    <property type="entry name" value="MarR_2"/>
    <property type="match status" value="1"/>
</dbReference>
<dbReference type="InterPro" id="IPR043519">
    <property type="entry name" value="NT_sf"/>
</dbReference>
<dbReference type="InterPro" id="IPR011991">
    <property type="entry name" value="ArsR-like_HTH"/>
</dbReference>
<dbReference type="InterPro" id="IPR036390">
    <property type="entry name" value="WH_DNA-bd_sf"/>
</dbReference>
<dbReference type="KEGG" id="mfk:E2N92_10640"/>
<proteinExistence type="predicted"/>
<dbReference type="OrthoDB" id="9287at2157"/>
<evidence type="ECO:0000259" key="2">
    <source>
        <dbReference type="Pfam" id="PF18765"/>
    </source>
</evidence>